<keyword evidence="4" id="KW-1185">Reference proteome</keyword>
<feature type="signal peptide" evidence="2">
    <location>
        <begin position="1"/>
        <end position="22"/>
    </location>
</feature>
<keyword evidence="1" id="KW-0812">Transmembrane</keyword>
<name>A0AAE9ZUG9_9BACT</name>
<dbReference type="Proteomes" id="UP001218638">
    <property type="component" value="Chromosome"/>
</dbReference>
<evidence type="ECO:0000256" key="1">
    <source>
        <dbReference type="SAM" id="Phobius"/>
    </source>
</evidence>
<evidence type="ECO:0000313" key="3">
    <source>
        <dbReference type="EMBL" id="WED63254.1"/>
    </source>
</evidence>
<reference evidence="3" key="1">
    <citation type="submission" date="2023-03" db="EMBL/GenBank/DDBJ databases">
        <title>Lomoglobus Profundus gen. nov., sp. nov., a novel member of the phylum Verrucomicrobia, isolated from deep-marine sediment of South China Sea.</title>
        <authorList>
            <person name="Ahmad T."/>
            <person name="Ishaq S.E."/>
            <person name="Wang F."/>
        </authorList>
    </citation>
    <scope>NUCLEOTIDE SEQUENCE</scope>
    <source>
        <strain evidence="3">LMO-M01</strain>
    </source>
</reference>
<dbReference type="RefSeq" id="WP_330928606.1">
    <property type="nucleotide sequence ID" value="NZ_CP119075.1"/>
</dbReference>
<evidence type="ECO:0000313" key="4">
    <source>
        <dbReference type="Proteomes" id="UP001218638"/>
    </source>
</evidence>
<dbReference type="KEGG" id="slom:PXH66_13030"/>
<feature type="chain" id="PRO_5042216070" evidence="2">
    <location>
        <begin position="23"/>
        <end position="495"/>
    </location>
</feature>
<gene>
    <name evidence="3" type="ORF">PXH66_13030</name>
</gene>
<feature type="transmembrane region" description="Helical" evidence="1">
    <location>
        <begin position="406"/>
        <end position="429"/>
    </location>
</feature>
<organism evidence="3 4">
    <name type="scientific">Synoicihabitans lomoniglobus</name>
    <dbReference type="NCBI Taxonomy" id="2909285"/>
    <lineage>
        <taxon>Bacteria</taxon>
        <taxon>Pseudomonadati</taxon>
        <taxon>Verrucomicrobiota</taxon>
        <taxon>Opitutia</taxon>
        <taxon>Opitutales</taxon>
        <taxon>Opitutaceae</taxon>
        <taxon>Synoicihabitans</taxon>
    </lineage>
</organism>
<feature type="transmembrane region" description="Helical" evidence="1">
    <location>
        <begin position="306"/>
        <end position="321"/>
    </location>
</feature>
<feature type="transmembrane region" description="Helical" evidence="1">
    <location>
        <begin position="381"/>
        <end position="399"/>
    </location>
</feature>
<dbReference type="EMBL" id="CP119075">
    <property type="protein sequence ID" value="WED63254.1"/>
    <property type="molecule type" value="Genomic_DNA"/>
</dbReference>
<feature type="transmembrane region" description="Helical" evidence="1">
    <location>
        <begin position="354"/>
        <end position="375"/>
    </location>
</feature>
<sequence length="495" mass="55601">MRTGRSRLTWGWSLLLAGGLIAQTIPDAQLDLATKTTATAEVVRDDYQLHVTAEFDANTQKLSVTGRVETAQAIEPRSYLSYQVYGDDGSLEMADGARYPWTPTADGTLVAGFDLDLPMVLRNPAVDHLQVSFNAVVEGEYWYRDEKPEIAFPSVSIAHIPPRDWYQPQWSWLPRILPAQTRLHLPARWSWSGRDAARGDYTATAEVWDVDSNTRVESPRLGEVEWKKGATAASMWLPVTPLTSGHYRVRPGLVWDQVRWYDAGDWFTYREVRVVPPLWYLTGVVALVVMLWTGWIRAWVSTRWRGPVRVVVVVAAVWLLAHLVVTGYWFMVLALVLARVVINQPWSRTGERAYALTMVFFTFLEIYWAMLSAVVSVWPTAVVYSIALWAVVLLPLVVIRRAWLAWSVAALASMGWLLTSTAVVIYYQFFQDFPSVSNLLYANQVGDVGDSVLTLVQQRHFIPLLVAVAMATMVVMARRSSAGAESADGDSSVTE</sequence>
<feature type="transmembrane region" description="Helical" evidence="1">
    <location>
        <begin position="278"/>
        <end position="299"/>
    </location>
</feature>
<feature type="transmembrane region" description="Helical" evidence="1">
    <location>
        <begin position="460"/>
        <end position="477"/>
    </location>
</feature>
<keyword evidence="1" id="KW-0472">Membrane</keyword>
<protein>
    <submittedName>
        <fullName evidence="3">Uncharacterized protein</fullName>
    </submittedName>
</protein>
<evidence type="ECO:0000256" key="2">
    <source>
        <dbReference type="SAM" id="SignalP"/>
    </source>
</evidence>
<proteinExistence type="predicted"/>
<accession>A0AAE9ZUG9</accession>
<keyword evidence="1" id="KW-1133">Transmembrane helix</keyword>
<dbReference type="AlphaFoldDB" id="A0AAE9ZUG9"/>
<keyword evidence="2" id="KW-0732">Signal</keyword>